<sequence length="142" mass="17155">MSGSLTGLITHTRRIQIVYKKALRSLEDWYDRREVYRYHAVLMRQRFEEVVSVNDPRIAKDMLSKIEAELFENQHWHPRKFPESPGGVAYGREVIPPDWVVDHWHPLEKAQYPEYFARREERKKEYVKHWAQKYGTSSYVPH</sequence>
<dbReference type="CDD" id="cd20263">
    <property type="entry name" value="Complex1_LYR_NDUFB9_LYRM3"/>
    <property type="match status" value="1"/>
</dbReference>
<keyword evidence="7" id="KW-0249">Electron transport</keyword>
<gene>
    <name evidence="13" type="ORF">PHAECO_LOCUS9199</name>
</gene>
<organism evidence="13 14">
    <name type="scientific">Phaedon cochleariae</name>
    <name type="common">Mustard beetle</name>
    <dbReference type="NCBI Taxonomy" id="80249"/>
    <lineage>
        <taxon>Eukaryota</taxon>
        <taxon>Metazoa</taxon>
        <taxon>Ecdysozoa</taxon>
        <taxon>Arthropoda</taxon>
        <taxon>Hexapoda</taxon>
        <taxon>Insecta</taxon>
        <taxon>Pterygota</taxon>
        <taxon>Neoptera</taxon>
        <taxon>Endopterygota</taxon>
        <taxon>Coleoptera</taxon>
        <taxon>Polyphaga</taxon>
        <taxon>Cucujiformia</taxon>
        <taxon>Chrysomeloidea</taxon>
        <taxon>Chrysomelidae</taxon>
        <taxon>Chrysomelinae</taxon>
        <taxon>Chrysomelini</taxon>
        <taxon>Phaedon</taxon>
    </lineage>
</organism>
<evidence type="ECO:0000256" key="7">
    <source>
        <dbReference type="ARBA" id="ARBA00022982"/>
    </source>
</evidence>
<proteinExistence type="inferred from homology"/>
<evidence type="ECO:0000256" key="5">
    <source>
        <dbReference type="ARBA" id="ARBA00022660"/>
    </source>
</evidence>
<evidence type="ECO:0000256" key="6">
    <source>
        <dbReference type="ARBA" id="ARBA00022792"/>
    </source>
</evidence>
<evidence type="ECO:0000256" key="10">
    <source>
        <dbReference type="ARBA" id="ARBA00023136"/>
    </source>
</evidence>
<name>A0A9P0DLV0_PHACE</name>
<dbReference type="GO" id="GO:0006120">
    <property type="term" value="P:mitochondrial electron transport, NADH to ubiquinone"/>
    <property type="evidence" value="ECO:0007669"/>
    <property type="project" value="InterPro"/>
</dbReference>
<evidence type="ECO:0000256" key="2">
    <source>
        <dbReference type="ARBA" id="ARBA00009508"/>
    </source>
</evidence>
<dbReference type="PANTHER" id="PTHR12868:SF0">
    <property type="entry name" value="NADH DEHYDROGENASE [UBIQUINONE] 1 BETA SUBCOMPLEX SUBUNIT 9"/>
    <property type="match status" value="1"/>
</dbReference>
<comment type="similarity">
    <text evidence="2">Belongs to the complex I LYR family.</text>
</comment>
<keyword evidence="8" id="KW-0007">Acetylation</keyword>
<comment type="subcellular location">
    <subcellularLocation>
        <location evidence="1">Mitochondrion inner membrane</location>
        <topology evidence="1">Peripheral membrane protein</topology>
        <orientation evidence="1">Matrix side</orientation>
    </subcellularLocation>
</comment>
<dbReference type="OrthoDB" id="13598at2759"/>
<evidence type="ECO:0000256" key="1">
    <source>
        <dbReference type="ARBA" id="ARBA00004443"/>
    </source>
</evidence>
<protein>
    <recommendedName>
        <fullName evidence="3">NADH dehydrogenase [ubiquinone] 1 beta subcomplex subunit 9</fullName>
    </recommendedName>
    <alternativeName>
        <fullName evidence="11">Complex I-B22</fullName>
    </alternativeName>
    <alternativeName>
        <fullName evidence="12">NADH-ubiquinone oxidoreductase B22 subunit</fullName>
    </alternativeName>
</protein>
<keyword evidence="4" id="KW-0813">Transport</keyword>
<reference evidence="13" key="2">
    <citation type="submission" date="2022-10" db="EMBL/GenBank/DDBJ databases">
        <authorList>
            <consortium name="ENA_rothamsted_submissions"/>
            <consortium name="culmorum"/>
            <person name="King R."/>
        </authorList>
    </citation>
    <scope>NUCLEOTIDE SEQUENCE</scope>
</reference>
<reference evidence="13" key="1">
    <citation type="submission" date="2022-01" db="EMBL/GenBank/DDBJ databases">
        <authorList>
            <person name="King R."/>
        </authorList>
    </citation>
    <scope>NUCLEOTIDE SEQUENCE</scope>
</reference>
<evidence type="ECO:0000256" key="12">
    <source>
        <dbReference type="ARBA" id="ARBA00032528"/>
    </source>
</evidence>
<keyword evidence="9" id="KW-0496">Mitochondrion</keyword>
<dbReference type="PANTHER" id="PTHR12868">
    <property type="entry name" value="NADH-UBIQUINONE OXIDOREDUCTASE B22 SUBUNIT"/>
    <property type="match status" value="1"/>
</dbReference>
<dbReference type="Proteomes" id="UP001153737">
    <property type="component" value="Chromosome 5"/>
</dbReference>
<dbReference type="GO" id="GO:0005743">
    <property type="term" value="C:mitochondrial inner membrane"/>
    <property type="evidence" value="ECO:0007669"/>
    <property type="project" value="UniProtKB-SubCell"/>
</dbReference>
<keyword evidence="14" id="KW-1185">Reference proteome</keyword>
<evidence type="ECO:0000313" key="14">
    <source>
        <dbReference type="Proteomes" id="UP001153737"/>
    </source>
</evidence>
<dbReference type="EMBL" id="OU896711">
    <property type="protein sequence ID" value="CAH1169534.1"/>
    <property type="molecule type" value="Genomic_DNA"/>
</dbReference>
<evidence type="ECO:0000256" key="11">
    <source>
        <dbReference type="ARBA" id="ARBA00030192"/>
    </source>
</evidence>
<evidence type="ECO:0000313" key="13">
    <source>
        <dbReference type="EMBL" id="CAH1169534.1"/>
    </source>
</evidence>
<dbReference type="InterPro" id="IPR045292">
    <property type="entry name" value="Complex1_LYR_NDUFB9_LYRM3"/>
</dbReference>
<keyword evidence="6" id="KW-0999">Mitochondrion inner membrane</keyword>
<keyword evidence="5" id="KW-0679">Respiratory chain</keyword>
<evidence type="ECO:0000256" key="9">
    <source>
        <dbReference type="ARBA" id="ARBA00023128"/>
    </source>
</evidence>
<evidence type="ECO:0000256" key="8">
    <source>
        <dbReference type="ARBA" id="ARBA00022990"/>
    </source>
</evidence>
<evidence type="ECO:0000256" key="4">
    <source>
        <dbReference type="ARBA" id="ARBA00022448"/>
    </source>
</evidence>
<dbReference type="InterPro" id="IPR033034">
    <property type="entry name" value="NDUFB9"/>
</dbReference>
<evidence type="ECO:0000256" key="3">
    <source>
        <dbReference type="ARBA" id="ARBA00018684"/>
    </source>
</evidence>
<keyword evidence="10" id="KW-0472">Membrane</keyword>
<accession>A0A9P0DLV0</accession>
<dbReference type="AlphaFoldDB" id="A0A9P0DLV0"/>